<dbReference type="EMBL" id="CP018145">
    <property type="protein sequence ID" value="ASJ55573.1"/>
    <property type="molecule type" value="Genomic_DNA"/>
</dbReference>
<dbReference type="RefSeq" id="WP_007716784.1">
    <property type="nucleotide sequence ID" value="NZ_CP018145.1"/>
</dbReference>
<reference evidence="2 3" key="1">
    <citation type="submission" date="2016-11" db="EMBL/GenBank/DDBJ databases">
        <authorList>
            <person name="Jaros S."/>
            <person name="Januszkiewicz K."/>
            <person name="Wedrychowicz H."/>
        </authorList>
    </citation>
    <scope>NUCLEOTIDE SEQUENCE [LARGE SCALE GENOMIC DNA]</scope>
    <source>
        <strain evidence="2 3">NF2</strain>
    </source>
</reference>
<dbReference type="KEGG" id="bfm:BP422_19690"/>
<feature type="coiled-coil region" evidence="1">
    <location>
        <begin position="8"/>
        <end position="35"/>
    </location>
</feature>
<keyword evidence="1" id="KW-0175">Coiled coil</keyword>
<evidence type="ECO:0000313" key="2">
    <source>
        <dbReference type="EMBL" id="ASJ55573.1"/>
    </source>
</evidence>
<dbReference type="AlphaFoldDB" id="A0A220MKS5"/>
<accession>A0A220MKS5</accession>
<organism evidence="2 3">
    <name type="scientific">Brevibacillus formosus</name>
    <dbReference type="NCBI Taxonomy" id="54913"/>
    <lineage>
        <taxon>Bacteria</taxon>
        <taxon>Bacillati</taxon>
        <taxon>Bacillota</taxon>
        <taxon>Bacilli</taxon>
        <taxon>Bacillales</taxon>
        <taxon>Paenibacillaceae</taxon>
        <taxon>Brevibacillus</taxon>
    </lineage>
</organism>
<evidence type="ECO:0000256" key="1">
    <source>
        <dbReference type="SAM" id="Coils"/>
    </source>
</evidence>
<proteinExistence type="predicted"/>
<gene>
    <name evidence="2" type="ORF">BP422_19690</name>
</gene>
<sequence length="113" mass="13292">MDQPIARYYELKEIQKQVEEELNELRSKLIEAYSEAGSAEEGEYKLLISYQERREYNDDRLYNALPDPSLWRLMSKADTGKISSLLKLNVIQEKVLADTFEPKKVPVLRVQKR</sequence>
<protein>
    <submittedName>
        <fullName evidence="2">Uncharacterized protein</fullName>
    </submittedName>
</protein>
<evidence type="ECO:0000313" key="3">
    <source>
        <dbReference type="Proteomes" id="UP000197781"/>
    </source>
</evidence>
<name>A0A220MKS5_9BACL</name>
<dbReference type="Proteomes" id="UP000197781">
    <property type="component" value="Chromosome"/>
</dbReference>